<dbReference type="InterPro" id="IPR029063">
    <property type="entry name" value="SAM-dependent_MTases_sf"/>
</dbReference>
<dbReference type="UniPathway" id="UPA00989"/>
<comment type="pathway">
    <text evidence="10 11">tRNA modification; N(7)-methylguanine-tRNA biosynthesis.</text>
</comment>
<keyword evidence="7 11" id="KW-0819">tRNA processing</keyword>
<evidence type="ECO:0000256" key="8">
    <source>
        <dbReference type="ARBA" id="ARBA00022884"/>
    </source>
</evidence>
<accession>A0A8C4R6N7</accession>
<dbReference type="HAMAP" id="MF_03055">
    <property type="entry name" value="tRNA_methyltr_TrmB_euk"/>
    <property type="match status" value="1"/>
</dbReference>
<dbReference type="Proteomes" id="UP000694388">
    <property type="component" value="Unplaced"/>
</dbReference>
<dbReference type="SUPFAM" id="SSF53335">
    <property type="entry name" value="S-adenosyl-L-methionine-dependent methyltransferases"/>
    <property type="match status" value="1"/>
</dbReference>
<comment type="subcellular location">
    <subcellularLocation>
        <location evidence="2 11">Nucleus</location>
    </subcellularLocation>
</comment>
<evidence type="ECO:0000256" key="13">
    <source>
        <dbReference type="SAM" id="Phobius"/>
    </source>
</evidence>
<feature type="transmembrane region" description="Helical" evidence="13">
    <location>
        <begin position="39"/>
        <end position="61"/>
    </location>
</feature>
<evidence type="ECO:0000313" key="14">
    <source>
        <dbReference type="Ensembl" id="ENSEBUP00000024369.1"/>
    </source>
</evidence>
<organism evidence="14 15">
    <name type="scientific">Eptatretus burgeri</name>
    <name type="common">Inshore hagfish</name>
    <dbReference type="NCBI Taxonomy" id="7764"/>
    <lineage>
        <taxon>Eukaryota</taxon>
        <taxon>Metazoa</taxon>
        <taxon>Chordata</taxon>
        <taxon>Craniata</taxon>
        <taxon>Vertebrata</taxon>
        <taxon>Cyclostomata</taxon>
        <taxon>Myxini</taxon>
        <taxon>Myxiniformes</taxon>
        <taxon>Myxinidae</taxon>
        <taxon>Eptatretinae</taxon>
        <taxon>Eptatretus</taxon>
    </lineage>
</organism>
<dbReference type="FunFam" id="3.40.50.150:FF:000060">
    <property type="entry name" value="tRNA (guanine-N(7)-)-methyltransferase"/>
    <property type="match status" value="1"/>
</dbReference>
<comment type="similarity">
    <text evidence="11">Belongs to the class I-like SAM-binding methyltransferase superfamily. TrmB family.</text>
</comment>
<reference evidence="14" key="2">
    <citation type="submission" date="2025-09" db="UniProtKB">
        <authorList>
            <consortium name="Ensembl"/>
        </authorList>
    </citation>
    <scope>IDENTIFICATION</scope>
</reference>
<dbReference type="PANTHER" id="PTHR23417:SF16">
    <property type="entry name" value="TRNA (GUANINE-N(7)-)-METHYLTRANSFERASE"/>
    <property type="match status" value="1"/>
</dbReference>
<keyword evidence="5 11" id="KW-0808">Transferase</keyword>
<sequence>MKCQPHSSTRMRQTSPQYGLAHVQVGGLQIRTQNTQKKVGGLGVIIAGVCIAVLIGTIRIIPYCNGHEFERHAQRGLLTAVHGRNLQRCCKTFMDLQEHKDMSVALPQKRYYRQRAHCNPMADHHLNYPVRPEDMDWAKLYPDFFPPRDKFSQGNGTAASSDSTTNEQGQAQVEFADIGCGYGGLLVELSPLFPNTLMLGMEIRLKVSDYVEDRIKALRAAHHPQYNNIACLRSNAMKHLPNYFRKAQLSKIFLLFPDPHFKKTKHKWRIVSHALLDEYAFVLRVGGLVYTITDVKEVQDWMVSHFTQHPLFKQVQPSDMLLKEDLIVPRLGECTEEGKKVSRTGGQKFPAIFCRIEDC</sequence>
<evidence type="ECO:0000256" key="11">
    <source>
        <dbReference type="HAMAP-Rule" id="MF_03055"/>
    </source>
</evidence>
<evidence type="ECO:0000256" key="2">
    <source>
        <dbReference type="ARBA" id="ARBA00004123"/>
    </source>
</evidence>
<keyword evidence="13" id="KW-0472">Membrane</keyword>
<keyword evidence="4 11" id="KW-0489">Methyltransferase</keyword>
<dbReference type="GeneTree" id="ENSGT00390000017840"/>
<dbReference type="Pfam" id="PF02390">
    <property type="entry name" value="Methyltransf_4"/>
    <property type="match status" value="1"/>
</dbReference>
<keyword evidence="13" id="KW-0812">Transmembrane</keyword>
<name>A0A8C4R6N7_EPTBU</name>
<evidence type="ECO:0000256" key="9">
    <source>
        <dbReference type="ARBA" id="ARBA00023242"/>
    </source>
</evidence>
<dbReference type="Gene3D" id="3.40.50.150">
    <property type="entry name" value="Vaccinia Virus protein VP39"/>
    <property type="match status" value="1"/>
</dbReference>
<reference evidence="14" key="1">
    <citation type="submission" date="2025-08" db="UniProtKB">
        <authorList>
            <consortium name="Ensembl"/>
        </authorList>
    </citation>
    <scope>IDENTIFICATION</scope>
</reference>
<dbReference type="PANTHER" id="PTHR23417">
    <property type="entry name" value="3-DEOXY-D-MANNO-OCTULOSONIC-ACID TRANSFERASE/TRNA GUANINE-N 7 - -METHYLTRANSFERASE"/>
    <property type="match status" value="1"/>
</dbReference>
<evidence type="ECO:0000256" key="12">
    <source>
        <dbReference type="SAM" id="MobiDB-lite"/>
    </source>
</evidence>
<feature type="binding site" evidence="11">
    <location>
        <position position="179"/>
    </location>
    <ligand>
        <name>S-adenosyl-L-methionine</name>
        <dbReference type="ChEBI" id="CHEBI:59789"/>
    </ligand>
</feature>
<dbReference type="EC" id="2.1.1.33" evidence="11"/>
<evidence type="ECO:0000256" key="7">
    <source>
        <dbReference type="ARBA" id="ARBA00022694"/>
    </source>
</evidence>
<evidence type="ECO:0000256" key="6">
    <source>
        <dbReference type="ARBA" id="ARBA00022691"/>
    </source>
</evidence>
<dbReference type="AlphaFoldDB" id="A0A8C4R6N7"/>
<comment type="function">
    <text evidence="11">Catalyzes the formation of N(7)-methylguanine at position 46 (m7G46) in tRNA.</text>
</comment>
<dbReference type="GO" id="GO:0000049">
    <property type="term" value="F:tRNA binding"/>
    <property type="evidence" value="ECO:0007669"/>
    <property type="project" value="UniProtKB-UniRule"/>
</dbReference>
<feature type="binding site" evidence="11">
    <location>
        <begin position="202"/>
        <end position="203"/>
    </location>
    <ligand>
        <name>S-adenosyl-L-methionine</name>
        <dbReference type="ChEBI" id="CHEBI:59789"/>
    </ligand>
</feature>
<dbReference type="NCBIfam" id="TIGR00091">
    <property type="entry name" value="tRNA (guanosine(46)-N7)-methyltransferase TrmB"/>
    <property type="match status" value="1"/>
</dbReference>
<feature type="region of interest" description="Disordered" evidence="12">
    <location>
        <begin position="148"/>
        <end position="168"/>
    </location>
</feature>
<evidence type="ECO:0000256" key="3">
    <source>
        <dbReference type="ARBA" id="ARBA00022555"/>
    </source>
</evidence>
<evidence type="ECO:0000313" key="15">
    <source>
        <dbReference type="Proteomes" id="UP000694388"/>
    </source>
</evidence>
<dbReference type="CDD" id="cd02440">
    <property type="entry name" value="AdoMet_MTases"/>
    <property type="match status" value="1"/>
</dbReference>
<dbReference type="GO" id="GO:0008176">
    <property type="term" value="F:tRNA (guanine(46)-N7)-methyltransferase activity"/>
    <property type="evidence" value="ECO:0007669"/>
    <property type="project" value="UniProtKB-UniRule"/>
</dbReference>
<protein>
    <recommendedName>
        <fullName evidence="11">tRNA (guanine-N(7)-)-methyltransferase</fullName>
        <ecNumber evidence="11">2.1.1.33</ecNumber>
    </recommendedName>
    <alternativeName>
        <fullName evidence="11">Methyltransferase-like protein 1</fullName>
    </alternativeName>
    <alternativeName>
        <fullName evidence="11">tRNA (guanine(46)-N(7))-methyltransferase</fullName>
    </alternativeName>
    <alternativeName>
        <fullName evidence="11">tRNA(m7G46)-methyltransferase</fullName>
    </alternativeName>
</protein>
<feature type="active site" evidence="11">
    <location>
        <position position="258"/>
    </location>
</feature>
<keyword evidence="15" id="KW-1185">Reference proteome</keyword>
<keyword evidence="6 11" id="KW-0949">S-adenosyl-L-methionine</keyword>
<evidence type="ECO:0000256" key="5">
    <source>
        <dbReference type="ARBA" id="ARBA00022679"/>
    </source>
</evidence>
<keyword evidence="9 11" id="KW-0539">Nucleus</keyword>
<dbReference type="InterPro" id="IPR003358">
    <property type="entry name" value="tRNA_(Gua-N-7)_MeTrfase_Trmb"/>
</dbReference>
<keyword evidence="13" id="KW-1133">Transmembrane helix</keyword>
<evidence type="ECO:0000256" key="4">
    <source>
        <dbReference type="ARBA" id="ARBA00022603"/>
    </source>
</evidence>
<dbReference type="SMR" id="A0A8C4R6N7"/>
<feature type="compositionally biased region" description="Polar residues" evidence="12">
    <location>
        <begin position="152"/>
        <end position="168"/>
    </location>
</feature>
<gene>
    <name evidence="11" type="primary">METTL1</name>
</gene>
<evidence type="ECO:0000256" key="1">
    <source>
        <dbReference type="ARBA" id="ARBA00000142"/>
    </source>
</evidence>
<dbReference type="GO" id="GO:0005634">
    <property type="term" value="C:nucleus"/>
    <property type="evidence" value="ECO:0007669"/>
    <property type="project" value="UniProtKB-SubCell"/>
</dbReference>
<keyword evidence="3 11" id="KW-0820">tRNA-binding</keyword>
<feature type="binding site" evidence="11">
    <location>
        <begin position="335"/>
        <end position="337"/>
    </location>
    <ligand>
        <name>S-adenosyl-L-methionine</name>
        <dbReference type="ChEBI" id="CHEBI:59789"/>
    </ligand>
</feature>
<dbReference type="Ensembl" id="ENSEBUT00000024946.1">
    <property type="protein sequence ID" value="ENSEBUP00000024369.1"/>
    <property type="gene ID" value="ENSEBUG00000015021.1"/>
</dbReference>
<proteinExistence type="inferred from homology"/>
<keyword evidence="8 11" id="KW-0694">RNA-binding</keyword>
<feature type="binding site" evidence="11">
    <location>
        <begin position="235"/>
        <end position="236"/>
    </location>
    <ligand>
        <name>S-adenosyl-L-methionine</name>
        <dbReference type="ChEBI" id="CHEBI:59789"/>
    </ligand>
</feature>
<evidence type="ECO:0000256" key="10">
    <source>
        <dbReference type="ARBA" id="ARBA00060552"/>
    </source>
</evidence>
<comment type="subunit">
    <text evidence="11">Forms a complex with WDR4.</text>
</comment>
<dbReference type="GO" id="GO:0106143">
    <property type="term" value="C:tRNA (m7G46) methyltransferase complex"/>
    <property type="evidence" value="ECO:0007669"/>
    <property type="project" value="UniProtKB-ARBA"/>
</dbReference>
<feature type="binding site" evidence="11">
    <location>
        <position position="255"/>
    </location>
    <ligand>
        <name>S-adenosyl-L-methionine</name>
        <dbReference type="ChEBI" id="CHEBI:59789"/>
    </ligand>
</feature>
<dbReference type="InterPro" id="IPR025763">
    <property type="entry name" value="Trm8_euk"/>
</dbReference>
<dbReference type="PROSITE" id="PS51625">
    <property type="entry name" value="SAM_MT_TRMB"/>
    <property type="match status" value="1"/>
</dbReference>
<comment type="catalytic activity">
    <reaction evidence="1 11">
        <text>guanosine(46) in tRNA + S-adenosyl-L-methionine = N(7)-methylguanosine(46) in tRNA + S-adenosyl-L-homocysteine</text>
        <dbReference type="Rhea" id="RHEA:42708"/>
        <dbReference type="Rhea" id="RHEA-COMP:10188"/>
        <dbReference type="Rhea" id="RHEA-COMP:10189"/>
        <dbReference type="ChEBI" id="CHEBI:57856"/>
        <dbReference type="ChEBI" id="CHEBI:59789"/>
        <dbReference type="ChEBI" id="CHEBI:74269"/>
        <dbReference type="ChEBI" id="CHEBI:74480"/>
        <dbReference type="EC" id="2.1.1.33"/>
    </reaction>
</comment>